<proteinExistence type="predicted"/>
<feature type="signal peptide" evidence="5">
    <location>
        <begin position="1"/>
        <end position="20"/>
    </location>
</feature>
<evidence type="ECO:0000256" key="3">
    <source>
        <dbReference type="ARBA" id="ARBA00023004"/>
    </source>
</evidence>
<dbReference type="GO" id="GO:0009055">
    <property type="term" value="F:electron transfer activity"/>
    <property type="evidence" value="ECO:0007669"/>
    <property type="project" value="InterPro"/>
</dbReference>
<keyword evidence="1 4" id="KW-0349">Heme</keyword>
<dbReference type="SUPFAM" id="SSF46626">
    <property type="entry name" value="Cytochrome c"/>
    <property type="match status" value="1"/>
</dbReference>
<evidence type="ECO:0000256" key="5">
    <source>
        <dbReference type="SAM" id="SignalP"/>
    </source>
</evidence>
<dbReference type="Pfam" id="PF00034">
    <property type="entry name" value="Cytochrom_C"/>
    <property type="match status" value="1"/>
</dbReference>
<evidence type="ECO:0000256" key="1">
    <source>
        <dbReference type="ARBA" id="ARBA00022617"/>
    </source>
</evidence>
<keyword evidence="2 4" id="KW-0479">Metal-binding</keyword>
<dbReference type="InterPro" id="IPR009056">
    <property type="entry name" value="Cyt_c-like_dom"/>
</dbReference>
<dbReference type="GO" id="GO:0020037">
    <property type="term" value="F:heme binding"/>
    <property type="evidence" value="ECO:0007669"/>
    <property type="project" value="InterPro"/>
</dbReference>
<dbReference type="GO" id="GO:0046872">
    <property type="term" value="F:metal ion binding"/>
    <property type="evidence" value="ECO:0007669"/>
    <property type="project" value="UniProtKB-KW"/>
</dbReference>
<organism evidence="7 8">
    <name type="scientific">OM182 bacterium MED-G28</name>
    <dbReference type="NCBI Taxonomy" id="1986256"/>
    <lineage>
        <taxon>Bacteria</taxon>
        <taxon>Pseudomonadati</taxon>
        <taxon>Pseudomonadota</taxon>
        <taxon>Gammaproteobacteria</taxon>
        <taxon>OMG group</taxon>
        <taxon>OM182 clade</taxon>
    </lineage>
</organism>
<evidence type="ECO:0000313" key="7">
    <source>
        <dbReference type="EMBL" id="PDH33598.1"/>
    </source>
</evidence>
<gene>
    <name evidence="7" type="ORF">CNF02_07655</name>
</gene>
<dbReference type="InterPro" id="IPR036909">
    <property type="entry name" value="Cyt_c-like_dom_sf"/>
</dbReference>
<sequence>MRLLKYLLPGVMLLGFVAQAQSPTYGVGRAPTAAEIEAWDIAIAPTGEELPDGSGTADLGAQLFLEKGCAGCHGTNGTNGIAPRLVKNDVGEVDNAWRYGRVLPIRSPYATTVWDYINRGMPLGAEGSLLADEVYSLTAYLLYLNDVITDDQLVLDQNSLPKIQMPNRDNWAQVPDWFPGQPRLEGYPY</sequence>
<keyword evidence="5" id="KW-0732">Signal</keyword>
<dbReference type="EMBL" id="NTJZ01000007">
    <property type="protein sequence ID" value="PDH33598.1"/>
    <property type="molecule type" value="Genomic_DNA"/>
</dbReference>
<evidence type="ECO:0000259" key="6">
    <source>
        <dbReference type="PROSITE" id="PS51007"/>
    </source>
</evidence>
<keyword evidence="3 4" id="KW-0408">Iron</keyword>
<dbReference type="AlphaFoldDB" id="A0A2A5WBE5"/>
<evidence type="ECO:0000256" key="2">
    <source>
        <dbReference type="ARBA" id="ARBA00022723"/>
    </source>
</evidence>
<dbReference type="PROSITE" id="PS51007">
    <property type="entry name" value="CYTC"/>
    <property type="match status" value="1"/>
</dbReference>
<dbReference type="Proteomes" id="UP000219329">
    <property type="component" value="Unassembled WGS sequence"/>
</dbReference>
<comment type="caution">
    <text evidence="7">The sequence shown here is derived from an EMBL/GenBank/DDBJ whole genome shotgun (WGS) entry which is preliminary data.</text>
</comment>
<name>A0A2A5WBE5_9GAMM</name>
<reference evidence="7 8" key="1">
    <citation type="submission" date="2017-08" db="EMBL/GenBank/DDBJ databases">
        <title>Fine stratification of microbial communities through a metagenomic profile of the photic zone.</title>
        <authorList>
            <person name="Haro-Moreno J.M."/>
            <person name="Lopez-Perez M."/>
            <person name="De La Torre J."/>
            <person name="Picazo A."/>
            <person name="Camacho A."/>
            <person name="Rodriguez-Valera F."/>
        </authorList>
    </citation>
    <scope>NUCLEOTIDE SEQUENCE [LARGE SCALE GENOMIC DNA]</scope>
    <source>
        <strain evidence="7">MED-G28</strain>
    </source>
</reference>
<evidence type="ECO:0000256" key="4">
    <source>
        <dbReference type="PROSITE-ProRule" id="PRU00433"/>
    </source>
</evidence>
<feature type="chain" id="PRO_5012382161" description="Cytochrome c domain-containing protein" evidence="5">
    <location>
        <begin position="21"/>
        <end position="189"/>
    </location>
</feature>
<protein>
    <recommendedName>
        <fullName evidence="6">Cytochrome c domain-containing protein</fullName>
    </recommendedName>
</protein>
<dbReference type="Gene3D" id="1.10.760.10">
    <property type="entry name" value="Cytochrome c-like domain"/>
    <property type="match status" value="1"/>
</dbReference>
<accession>A0A2A5WBE5</accession>
<feature type="domain" description="Cytochrome c" evidence="6">
    <location>
        <begin position="55"/>
        <end position="145"/>
    </location>
</feature>
<evidence type="ECO:0000313" key="8">
    <source>
        <dbReference type="Proteomes" id="UP000219329"/>
    </source>
</evidence>